<organism evidence="1 2">
    <name type="scientific">Gimesia panareensis</name>
    <dbReference type="NCBI Taxonomy" id="2527978"/>
    <lineage>
        <taxon>Bacteria</taxon>
        <taxon>Pseudomonadati</taxon>
        <taxon>Planctomycetota</taxon>
        <taxon>Planctomycetia</taxon>
        <taxon>Planctomycetales</taxon>
        <taxon>Planctomycetaceae</taxon>
        <taxon>Gimesia</taxon>
    </lineage>
</organism>
<dbReference type="EMBL" id="CP037421">
    <property type="protein sequence ID" value="QDT24843.1"/>
    <property type="molecule type" value="Genomic_DNA"/>
</dbReference>
<gene>
    <name evidence="1" type="ORF">Enr10x_01350</name>
</gene>
<dbReference type="RefSeq" id="WP_145102808.1">
    <property type="nucleotide sequence ID" value="NZ_CP036277.1"/>
</dbReference>
<reference evidence="1 2" key="1">
    <citation type="submission" date="2019-03" db="EMBL/GenBank/DDBJ databases">
        <title>Deep-cultivation of Planctomycetes and their phenomic and genomic characterization uncovers novel biology.</title>
        <authorList>
            <person name="Wiegand S."/>
            <person name="Jogler M."/>
            <person name="Boedeker C."/>
            <person name="Pinto D."/>
            <person name="Vollmers J."/>
            <person name="Rivas-Marin E."/>
            <person name="Kohn T."/>
            <person name="Peeters S.H."/>
            <person name="Heuer A."/>
            <person name="Rast P."/>
            <person name="Oberbeckmann S."/>
            <person name="Bunk B."/>
            <person name="Jeske O."/>
            <person name="Meyerdierks A."/>
            <person name="Storesund J.E."/>
            <person name="Kallscheuer N."/>
            <person name="Luecker S."/>
            <person name="Lage O.M."/>
            <person name="Pohl T."/>
            <person name="Merkel B.J."/>
            <person name="Hornburger P."/>
            <person name="Mueller R.-W."/>
            <person name="Bruemmer F."/>
            <person name="Labrenz M."/>
            <person name="Spormann A.M."/>
            <person name="Op den Camp H."/>
            <person name="Overmann J."/>
            <person name="Amann R."/>
            <person name="Jetten M.S.M."/>
            <person name="Mascher T."/>
            <person name="Medema M.H."/>
            <person name="Devos D.P."/>
            <person name="Kaster A.-K."/>
            <person name="Ovreas L."/>
            <person name="Rohde M."/>
            <person name="Galperin M.Y."/>
            <person name="Jogler C."/>
        </authorList>
    </citation>
    <scope>NUCLEOTIDE SEQUENCE [LARGE SCALE GENOMIC DNA]</scope>
    <source>
        <strain evidence="1 2">Enr10</strain>
    </source>
</reference>
<keyword evidence="2" id="KW-1185">Reference proteome</keyword>
<accession>A0A517PZN8</accession>
<dbReference type="AlphaFoldDB" id="A0A517ZZ90"/>
<dbReference type="Proteomes" id="UP000315647">
    <property type="component" value="Chromosome"/>
</dbReference>
<proteinExistence type="predicted"/>
<accession>A0A517ZZ90</accession>
<name>A0A517ZZ90_9PLAN</name>
<sequence length="160" mass="17980">MKTWNKKQTAWSMLILLSALSVFVGYHQMQKARAQTASINAALDSLLQEGCQLRVERCNHPTEELPPPVTSDVNQELKELVTQLKQLPYQSRLEPGVPACGDRVVLTSLCHQEYAVWISALGVFLIPEGGETRVAYNSQSDRSTDQKVFQQATQFFQSLQ</sequence>
<protein>
    <submittedName>
        <fullName evidence="1">Uncharacterized protein</fullName>
    </submittedName>
</protein>
<evidence type="ECO:0000313" key="1">
    <source>
        <dbReference type="EMBL" id="QDT24843.1"/>
    </source>
</evidence>
<evidence type="ECO:0000313" key="2">
    <source>
        <dbReference type="Proteomes" id="UP000315647"/>
    </source>
</evidence>